<gene>
    <name evidence="1" type="ORF">M0L20_13750</name>
</gene>
<accession>A0ABT0HL96</accession>
<dbReference type="Proteomes" id="UP001202180">
    <property type="component" value="Unassembled WGS sequence"/>
</dbReference>
<keyword evidence="2" id="KW-1185">Reference proteome</keyword>
<evidence type="ECO:0000313" key="2">
    <source>
        <dbReference type="Proteomes" id="UP001202180"/>
    </source>
</evidence>
<name>A0ABT0HL96_9BACT</name>
<evidence type="ECO:0000313" key="1">
    <source>
        <dbReference type="EMBL" id="MCK8492927.1"/>
    </source>
</evidence>
<dbReference type="EMBL" id="JALPRF010000002">
    <property type="protein sequence ID" value="MCK8492927.1"/>
    <property type="molecule type" value="Genomic_DNA"/>
</dbReference>
<dbReference type="RefSeq" id="WP_248477520.1">
    <property type="nucleotide sequence ID" value="NZ_JALPRF010000002.1"/>
</dbReference>
<organism evidence="1 2">
    <name type="scientific">Spirosoma liriopis</name>
    <dbReference type="NCBI Taxonomy" id="2937440"/>
    <lineage>
        <taxon>Bacteria</taxon>
        <taxon>Pseudomonadati</taxon>
        <taxon>Bacteroidota</taxon>
        <taxon>Cytophagia</taxon>
        <taxon>Cytophagales</taxon>
        <taxon>Cytophagaceae</taxon>
        <taxon>Spirosoma</taxon>
    </lineage>
</organism>
<reference evidence="1 2" key="1">
    <citation type="submission" date="2022-04" db="EMBL/GenBank/DDBJ databases">
        <title>Spirosoma sp. strain RP8 genome sequencing and assembly.</title>
        <authorList>
            <person name="Jung Y."/>
        </authorList>
    </citation>
    <scope>NUCLEOTIDE SEQUENCE [LARGE SCALE GENOMIC DNA]</scope>
    <source>
        <strain evidence="1 2">RP8</strain>
    </source>
</reference>
<comment type="caution">
    <text evidence="1">The sequence shown here is derived from an EMBL/GenBank/DDBJ whole genome shotgun (WGS) entry which is preliminary data.</text>
</comment>
<protein>
    <submittedName>
        <fullName evidence="1">Uncharacterized protein</fullName>
    </submittedName>
</protein>
<sequence length="164" mass="18592">MSERQKPQRIDVLASKKMAFAQASSEAADIFNQFRNQNSAQLATLERAFDQAVDLISSLDVQAQTPRHVHGDTMNYNDRKEIYSEEYVHQKNDYSTGHIVHNEVTVEQPSERMYKVSNDLVLSTSGQFVFRPQSKKLMTAAGPVDLSEQEASRLLSFLSFDFGL</sequence>
<proteinExistence type="predicted"/>